<keyword evidence="8 10" id="KW-0456">Lyase</keyword>
<evidence type="ECO:0000256" key="8">
    <source>
        <dbReference type="ARBA" id="ARBA00023239"/>
    </source>
</evidence>
<comment type="subunit">
    <text evidence="5 10">Heterodimer of LeuC and LeuD.</text>
</comment>
<dbReference type="NCBIfam" id="NF002458">
    <property type="entry name" value="PRK01641.1"/>
    <property type="match status" value="1"/>
</dbReference>
<dbReference type="CDD" id="cd01577">
    <property type="entry name" value="IPMI_Swivel"/>
    <property type="match status" value="1"/>
</dbReference>
<evidence type="ECO:0000256" key="1">
    <source>
        <dbReference type="ARBA" id="ARBA00000491"/>
    </source>
</evidence>
<organism evidence="12 13">
    <name type="scientific">Buchnera aphidicola</name>
    <name type="common">Nipponaphis monzeni</name>
    <dbReference type="NCBI Taxonomy" id="2495405"/>
    <lineage>
        <taxon>Bacteria</taxon>
        <taxon>Pseudomonadati</taxon>
        <taxon>Pseudomonadota</taxon>
        <taxon>Gammaproteobacteria</taxon>
        <taxon>Enterobacterales</taxon>
        <taxon>Erwiniaceae</taxon>
        <taxon>Buchnera</taxon>
    </lineage>
</organism>
<evidence type="ECO:0000256" key="3">
    <source>
        <dbReference type="ARBA" id="ARBA00004729"/>
    </source>
</evidence>
<dbReference type="InterPro" id="IPR033940">
    <property type="entry name" value="IPMI_Swivel"/>
</dbReference>
<dbReference type="HAMAP" id="MF_01031">
    <property type="entry name" value="LeuD_type1"/>
    <property type="match status" value="1"/>
</dbReference>
<keyword evidence="13" id="KW-1185">Reference proteome</keyword>
<evidence type="ECO:0000256" key="4">
    <source>
        <dbReference type="ARBA" id="ARBA00009845"/>
    </source>
</evidence>
<dbReference type="PANTHER" id="PTHR43345:SF5">
    <property type="entry name" value="3-ISOPROPYLMALATE DEHYDRATASE SMALL SUBUNIT"/>
    <property type="match status" value="1"/>
</dbReference>
<evidence type="ECO:0000313" key="13">
    <source>
        <dbReference type="Proteomes" id="UP000317544"/>
    </source>
</evidence>
<dbReference type="GO" id="GO:0003861">
    <property type="term" value="F:3-isopropylmalate dehydratase activity"/>
    <property type="evidence" value="ECO:0007669"/>
    <property type="project" value="UniProtKB-UniRule"/>
</dbReference>
<dbReference type="FunFam" id="3.20.19.10:FF:000003">
    <property type="entry name" value="3-isopropylmalate dehydratase small subunit"/>
    <property type="match status" value="1"/>
</dbReference>
<geneLocation type="plasmid" evidence="13">
    <name>pleu dna</name>
</geneLocation>
<evidence type="ECO:0000256" key="5">
    <source>
        <dbReference type="ARBA" id="ARBA00011271"/>
    </source>
</evidence>
<name>A0A455TAT5_9GAMM</name>
<comment type="function">
    <text evidence="2 10">Catalyzes the isomerization between 2-isopropylmalate and 3-isopropylmalate, via the formation of 2-isopropylmaleate.</text>
</comment>
<gene>
    <name evidence="10 12" type="primary">leuD</name>
    <name evidence="12" type="ORF">BUCNMO_pL003</name>
</gene>
<dbReference type="EMBL" id="AP019380">
    <property type="protein sequence ID" value="BBI01453.1"/>
    <property type="molecule type" value="Genomic_DNA"/>
</dbReference>
<dbReference type="InterPro" id="IPR004431">
    <property type="entry name" value="3-IsopropMal_deHydase_ssu"/>
</dbReference>
<evidence type="ECO:0000256" key="10">
    <source>
        <dbReference type="HAMAP-Rule" id="MF_01031"/>
    </source>
</evidence>
<dbReference type="Proteomes" id="UP000317544">
    <property type="component" value="Plasmid pLeu"/>
</dbReference>
<protein>
    <recommendedName>
        <fullName evidence="10">3-isopropylmalate dehydratase small subunit</fullName>
        <ecNumber evidence="10">4.2.1.33</ecNumber>
    </recommendedName>
    <alternativeName>
        <fullName evidence="10">Alpha-IPM isomerase</fullName>
        <shortName evidence="10">IPMI</shortName>
    </alternativeName>
    <alternativeName>
        <fullName evidence="10">Isopropylmalate isomerase</fullName>
    </alternativeName>
</protein>
<dbReference type="Gene3D" id="3.20.19.10">
    <property type="entry name" value="Aconitase, domain 4"/>
    <property type="match status" value="1"/>
</dbReference>
<sequence>MLETLIRENNYMKKFIKHIGKVVPINRSNIDTDAIIPKQFLKKVTKNGFGEQLFYNWKYLSTNNLKLNKNFSLNKTIYQNSSILLTGKNFGCGSSREHAVWALKNYGFKVIIASSFADIFYNNSFNNQLLLINLDEKNINLVFNIVAQNPGIKMTVNLLKNYIKILEQKIFFNINSFYKHCMLNGLDSIDHTLQYKTKIKFYEKKISYFFPKVI</sequence>
<feature type="domain" description="Aconitase A/isopropylmalate dehydratase small subunit swivel" evidence="11">
    <location>
        <begin position="12"/>
        <end position="136"/>
    </location>
</feature>
<evidence type="ECO:0000256" key="9">
    <source>
        <dbReference type="ARBA" id="ARBA00023304"/>
    </source>
</evidence>
<keyword evidence="12" id="KW-0614">Plasmid</keyword>
<evidence type="ECO:0000256" key="7">
    <source>
        <dbReference type="ARBA" id="ARBA00022605"/>
    </source>
</evidence>
<dbReference type="PANTHER" id="PTHR43345">
    <property type="entry name" value="3-ISOPROPYLMALATE DEHYDRATASE SMALL SUBUNIT 2-RELATED-RELATED"/>
    <property type="match status" value="1"/>
</dbReference>
<evidence type="ECO:0000256" key="2">
    <source>
        <dbReference type="ARBA" id="ARBA00002695"/>
    </source>
</evidence>
<dbReference type="NCBIfam" id="TIGR00171">
    <property type="entry name" value="leuD"/>
    <property type="match status" value="1"/>
</dbReference>
<dbReference type="InterPro" id="IPR015928">
    <property type="entry name" value="Aconitase/3IPM_dehydase_swvl"/>
</dbReference>
<accession>A0A455TAT5</accession>
<dbReference type="AlphaFoldDB" id="A0A455TAT5"/>
<evidence type="ECO:0000259" key="11">
    <source>
        <dbReference type="Pfam" id="PF00694"/>
    </source>
</evidence>
<comment type="similarity">
    <text evidence="4 10">Belongs to the LeuD family. LeuD type 1 subfamily.</text>
</comment>
<dbReference type="UniPathway" id="UPA00048">
    <property type="reaction ID" value="UER00071"/>
</dbReference>
<dbReference type="SUPFAM" id="SSF52016">
    <property type="entry name" value="LeuD/IlvD-like"/>
    <property type="match status" value="1"/>
</dbReference>
<dbReference type="Pfam" id="PF00694">
    <property type="entry name" value="Aconitase_C"/>
    <property type="match status" value="1"/>
</dbReference>
<keyword evidence="7 10" id="KW-0028">Amino-acid biosynthesis</keyword>
<comment type="pathway">
    <text evidence="3 10">Amino-acid biosynthesis; L-leucine biosynthesis; L-leucine from 3-methyl-2-oxobutanoate: step 2/4.</text>
</comment>
<proteinExistence type="inferred from homology"/>
<dbReference type="GO" id="GO:0009098">
    <property type="term" value="P:L-leucine biosynthetic process"/>
    <property type="evidence" value="ECO:0007669"/>
    <property type="project" value="UniProtKB-UniRule"/>
</dbReference>
<keyword evidence="6 10" id="KW-0432">Leucine biosynthesis</keyword>
<evidence type="ECO:0000313" key="12">
    <source>
        <dbReference type="EMBL" id="BBI01453.1"/>
    </source>
</evidence>
<dbReference type="EC" id="4.2.1.33" evidence="10"/>
<keyword evidence="9 10" id="KW-0100">Branched-chain amino acid biosynthesis</keyword>
<dbReference type="InterPro" id="IPR050075">
    <property type="entry name" value="LeuD"/>
</dbReference>
<evidence type="ECO:0000256" key="6">
    <source>
        <dbReference type="ARBA" id="ARBA00022430"/>
    </source>
</evidence>
<reference evidence="12 13" key="1">
    <citation type="journal article" date="2019" name="Proc. Natl. Acad. Sci. U.S.A.">
        <title>Exaggeration and cooption of innate immunity for social defense.</title>
        <authorList>
            <person name="Kutsukake M."/>
            <person name="Moriyama M."/>
            <person name="Shigenobu S."/>
            <person name="Meng X.-Y."/>
            <person name="Nikoh N."/>
            <person name="Noda C."/>
            <person name="Kobayashi S."/>
            <person name="Fukatsu T."/>
        </authorList>
    </citation>
    <scope>NUCLEOTIDE SEQUENCE [LARGE SCALE GENOMIC DNA]</scope>
    <source>
        <strain evidence="12 13">Nmo</strain>
        <plasmid evidence="13">pleu dna</plasmid>
    </source>
</reference>
<dbReference type="InterPro" id="IPR000573">
    <property type="entry name" value="AconitaseA/IPMdHydase_ssu_swvl"/>
</dbReference>
<dbReference type="GO" id="GO:0009316">
    <property type="term" value="C:3-isopropylmalate dehydratase complex"/>
    <property type="evidence" value="ECO:0007669"/>
    <property type="project" value="InterPro"/>
</dbReference>
<comment type="catalytic activity">
    <reaction evidence="1 10">
        <text>(2R,3S)-3-isopropylmalate = (2S)-2-isopropylmalate</text>
        <dbReference type="Rhea" id="RHEA:32287"/>
        <dbReference type="ChEBI" id="CHEBI:1178"/>
        <dbReference type="ChEBI" id="CHEBI:35121"/>
        <dbReference type="EC" id="4.2.1.33"/>
    </reaction>
</comment>